<dbReference type="PANTHER" id="PTHR43173">
    <property type="entry name" value="ABC1 FAMILY PROTEIN"/>
    <property type="match status" value="1"/>
</dbReference>
<evidence type="ECO:0000256" key="1">
    <source>
        <dbReference type="ARBA" id="ARBA00009670"/>
    </source>
</evidence>
<keyword evidence="4" id="KW-1185">Reference proteome</keyword>
<gene>
    <name evidence="3" type="ORF">RN001_009760</name>
</gene>
<dbReference type="Proteomes" id="UP001353858">
    <property type="component" value="Unassembled WGS sequence"/>
</dbReference>
<organism evidence="3 4">
    <name type="scientific">Aquatica leii</name>
    <dbReference type="NCBI Taxonomy" id="1421715"/>
    <lineage>
        <taxon>Eukaryota</taxon>
        <taxon>Metazoa</taxon>
        <taxon>Ecdysozoa</taxon>
        <taxon>Arthropoda</taxon>
        <taxon>Hexapoda</taxon>
        <taxon>Insecta</taxon>
        <taxon>Pterygota</taxon>
        <taxon>Neoptera</taxon>
        <taxon>Endopterygota</taxon>
        <taxon>Coleoptera</taxon>
        <taxon>Polyphaga</taxon>
        <taxon>Elateriformia</taxon>
        <taxon>Elateroidea</taxon>
        <taxon>Lampyridae</taxon>
        <taxon>Luciolinae</taxon>
        <taxon>Aquatica</taxon>
    </lineage>
</organism>
<feature type="domain" description="ABC1 atypical kinase-like" evidence="2">
    <location>
        <begin position="154"/>
        <end position="399"/>
    </location>
</feature>
<accession>A0AAN7P579</accession>
<dbReference type="InterPro" id="IPR011009">
    <property type="entry name" value="Kinase-like_dom_sf"/>
</dbReference>
<comment type="similarity">
    <text evidence="1">Belongs to the protein kinase superfamily. ADCK protein kinase family.</text>
</comment>
<evidence type="ECO:0000259" key="2">
    <source>
        <dbReference type="Pfam" id="PF03109"/>
    </source>
</evidence>
<protein>
    <recommendedName>
        <fullName evidence="2">ABC1 atypical kinase-like domain-containing protein</fullName>
    </recommendedName>
</protein>
<comment type="caution">
    <text evidence="3">The sequence shown here is derived from an EMBL/GenBank/DDBJ whole genome shotgun (WGS) entry which is preliminary data.</text>
</comment>
<dbReference type="AlphaFoldDB" id="A0AAN7P579"/>
<dbReference type="InterPro" id="IPR004147">
    <property type="entry name" value="ABC1_dom"/>
</dbReference>
<dbReference type="InterPro" id="IPR045307">
    <property type="entry name" value="ADCK1_dom"/>
</dbReference>
<evidence type="ECO:0000313" key="3">
    <source>
        <dbReference type="EMBL" id="KAK4877254.1"/>
    </source>
</evidence>
<dbReference type="CDD" id="cd13969">
    <property type="entry name" value="ADCK1-like"/>
    <property type="match status" value="1"/>
</dbReference>
<name>A0AAN7P579_9COLE</name>
<sequence length="552" mass="63863">MIQVCRYQMSQVSKAERLDQTITKKSLTEQNVEIESRNVPNLKLLLSIGGTSCLALISIIPKSDSYFTYLNGFTRFIRSISIGLVISFDYTFSKLGLNETDSNYNVMISQIHQRAANRLLWGCLSNGGSYIKFGQGLVSMNHILPAEYINTLKQLQDKCLTRKQDEVEILFLEDFGKRPNELFKEFDPEPIAAASLAQVYKATTHDNEKVAVKVQYIDLQSRFNSDVATIEFIMNLVGLLHKDFNFKWILEELKDSLRQELNFIHEGENAEQCAQDLHHLKYVYIPKIKWEISSSRVLVTEFIDGYKISDVNALKENGFDLIDVNKKLFETFGEQIFQTGFVHADPHPGNVLVRKNRKETQLVLLDHGLYQSISERDRTALSHMWKAIVLQDHDNMKRYSQKLGVDDHVMFAEVLTQMPLKFKQFKLTKLTEDDIKHIKEFAAIRFEVIMTVLRQMPSQLLLILRNLNTIRSITLEHGSPIDQYEVLARCATQQAFKGEQNLLWKLRVFPSRINFEISLLKSKFNLWLQRMILQILKLLGWSIDLPFLNGQT</sequence>
<dbReference type="PANTHER" id="PTHR43173:SF28">
    <property type="entry name" value="AARF DOMAIN CONTAINING KINASE 5"/>
    <property type="match status" value="1"/>
</dbReference>
<evidence type="ECO:0000313" key="4">
    <source>
        <dbReference type="Proteomes" id="UP001353858"/>
    </source>
</evidence>
<dbReference type="InterPro" id="IPR051130">
    <property type="entry name" value="Mito_struct-func_regulator"/>
</dbReference>
<dbReference type="EMBL" id="JARPUR010000004">
    <property type="protein sequence ID" value="KAK4877254.1"/>
    <property type="molecule type" value="Genomic_DNA"/>
</dbReference>
<proteinExistence type="inferred from homology"/>
<reference evidence="4" key="1">
    <citation type="submission" date="2023-01" db="EMBL/GenBank/DDBJ databases">
        <title>Key to firefly adult light organ development and bioluminescence: homeobox transcription factors regulate luciferase expression and transportation to peroxisome.</title>
        <authorList>
            <person name="Fu X."/>
        </authorList>
    </citation>
    <scope>NUCLEOTIDE SEQUENCE [LARGE SCALE GENOMIC DNA]</scope>
</reference>
<dbReference type="SUPFAM" id="SSF56112">
    <property type="entry name" value="Protein kinase-like (PK-like)"/>
    <property type="match status" value="1"/>
</dbReference>
<dbReference type="Pfam" id="PF03109">
    <property type="entry name" value="ABC1"/>
    <property type="match status" value="1"/>
</dbReference>